<evidence type="ECO:0000256" key="2">
    <source>
        <dbReference type="ARBA" id="ARBA00010004"/>
    </source>
</evidence>
<keyword evidence="4" id="KW-0813">Transport</keyword>
<gene>
    <name evidence="11" type="primary">fliJ</name>
    <name evidence="11" type="ORF">ABSH63_08765</name>
</gene>
<keyword evidence="9" id="KW-0472">Membrane</keyword>
<dbReference type="InterPro" id="IPR052570">
    <property type="entry name" value="FliJ"/>
</dbReference>
<protein>
    <recommendedName>
        <fullName evidence="3">Flagellar FliJ protein</fullName>
    </recommendedName>
</protein>
<dbReference type="InterPro" id="IPR012823">
    <property type="entry name" value="Flagell_FliJ"/>
</dbReference>
<comment type="subcellular location">
    <subcellularLocation>
        <location evidence="1">Cell membrane</location>
        <topology evidence="1">Peripheral membrane protein</topology>
        <orientation evidence="1">Cytoplasmic side</orientation>
    </subcellularLocation>
</comment>
<evidence type="ECO:0000256" key="9">
    <source>
        <dbReference type="ARBA" id="ARBA00023136"/>
    </source>
</evidence>
<dbReference type="NCBIfam" id="TIGR02473">
    <property type="entry name" value="flagell_FliJ"/>
    <property type="match status" value="1"/>
</dbReference>
<organism evidence="11 12">
    <name type="scientific">Sinimarinibacterium thermocellulolyticum</name>
    <dbReference type="NCBI Taxonomy" id="3170016"/>
    <lineage>
        <taxon>Bacteria</taxon>
        <taxon>Pseudomonadati</taxon>
        <taxon>Pseudomonadota</taxon>
        <taxon>Gammaproteobacteria</taxon>
        <taxon>Nevskiales</taxon>
        <taxon>Nevskiaceae</taxon>
        <taxon>Sinimarinibacterium</taxon>
    </lineage>
</organism>
<keyword evidence="5" id="KW-1003">Cell membrane</keyword>
<keyword evidence="7" id="KW-1005">Bacterial flagellum biogenesis</keyword>
<dbReference type="EMBL" id="JBEPIJ010000008">
    <property type="protein sequence ID" value="MES0874093.1"/>
    <property type="molecule type" value="Genomic_DNA"/>
</dbReference>
<dbReference type="InterPro" id="IPR053716">
    <property type="entry name" value="Flag_assembly_chemotaxis_eff"/>
</dbReference>
<comment type="caution">
    <text evidence="11">The sequence shown here is derived from an EMBL/GenBank/DDBJ whole genome shotgun (WGS) entry which is preliminary data.</text>
</comment>
<dbReference type="Proteomes" id="UP001465331">
    <property type="component" value="Unassembled WGS sequence"/>
</dbReference>
<dbReference type="RefSeq" id="WP_352889058.1">
    <property type="nucleotide sequence ID" value="NZ_JBEPIJ010000008.1"/>
</dbReference>
<keyword evidence="11" id="KW-0282">Flagellum</keyword>
<keyword evidence="12" id="KW-1185">Reference proteome</keyword>
<evidence type="ECO:0000256" key="5">
    <source>
        <dbReference type="ARBA" id="ARBA00022475"/>
    </source>
</evidence>
<reference evidence="11 12" key="1">
    <citation type="submission" date="2024-06" db="EMBL/GenBank/DDBJ databases">
        <authorList>
            <person name="Li Z."/>
            <person name="Jiang Y."/>
        </authorList>
    </citation>
    <scope>NUCLEOTIDE SEQUENCE [LARGE SCALE GENOMIC DNA]</scope>
    <source>
        <strain evidence="11 12">HSW-8</strain>
    </source>
</reference>
<keyword evidence="6" id="KW-0145">Chemotaxis</keyword>
<dbReference type="Pfam" id="PF02050">
    <property type="entry name" value="FliJ"/>
    <property type="match status" value="1"/>
</dbReference>
<accession>A0ABV2AA09</accession>
<evidence type="ECO:0000256" key="10">
    <source>
        <dbReference type="ARBA" id="ARBA00023225"/>
    </source>
</evidence>
<keyword evidence="11" id="KW-0969">Cilium</keyword>
<evidence type="ECO:0000256" key="6">
    <source>
        <dbReference type="ARBA" id="ARBA00022500"/>
    </source>
</evidence>
<keyword evidence="11" id="KW-0966">Cell projection</keyword>
<keyword evidence="8" id="KW-0653">Protein transport</keyword>
<dbReference type="PANTHER" id="PTHR38786:SF1">
    <property type="entry name" value="FLAGELLAR FLIJ PROTEIN"/>
    <property type="match status" value="1"/>
</dbReference>
<evidence type="ECO:0000256" key="8">
    <source>
        <dbReference type="ARBA" id="ARBA00022927"/>
    </source>
</evidence>
<name>A0ABV2AA09_9GAMM</name>
<evidence type="ECO:0000256" key="3">
    <source>
        <dbReference type="ARBA" id="ARBA00020392"/>
    </source>
</evidence>
<evidence type="ECO:0000256" key="4">
    <source>
        <dbReference type="ARBA" id="ARBA00022448"/>
    </source>
</evidence>
<keyword evidence="10" id="KW-1006">Bacterial flagellum protein export</keyword>
<evidence type="ECO:0000313" key="11">
    <source>
        <dbReference type="EMBL" id="MES0874093.1"/>
    </source>
</evidence>
<dbReference type="Gene3D" id="1.10.287.1700">
    <property type="match status" value="1"/>
</dbReference>
<evidence type="ECO:0000313" key="12">
    <source>
        <dbReference type="Proteomes" id="UP001465331"/>
    </source>
</evidence>
<dbReference type="PANTHER" id="PTHR38786">
    <property type="entry name" value="FLAGELLAR FLIJ PROTEIN"/>
    <property type="match status" value="1"/>
</dbReference>
<evidence type="ECO:0000256" key="1">
    <source>
        <dbReference type="ARBA" id="ARBA00004413"/>
    </source>
</evidence>
<sequence>MSRAMSSSRLRPLQRIAELREDEAAKRLLDQRRVLGERELRLQELTRYLAEYEGLASAQHPRLLMNRQAFIERLREAVALQAQLVEQARSQVEAQRAEWLLQHREVATLDRLADCYRRRERRIEEQRSQRQLDEFALARFVAADTPP</sequence>
<comment type="similarity">
    <text evidence="2">Belongs to the FliJ family.</text>
</comment>
<evidence type="ECO:0000256" key="7">
    <source>
        <dbReference type="ARBA" id="ARBA00022795"/>
    </source>
</evidence>
<proteinExistence type="inferred from homology"/>